<keyword evidence="1" id="KW-0560">Oxidoreductase</keyword>
<dbReference type="InterPro" id="IPR046825">
    <property type="entry name" value="PDH_C"/>
</dbReference>
<dbReference type="InterPro" id="IPR008927">
    <property type="entry name" value="6-PGluconate_DH-like_C_sf"/>
</dbReference>
<dbReference type="GO" id="GO:0006571">
    <property type="term" value="P:tyrosine biosynthetic process"/>
    <property type="evidence" value="ECO:0007669"/>
    <property type="project" value="InterPro"/>
</dbReference>
<proteinExistence type="predicted"/>
<dbReference type="InterPro" id="IPR050812">
    <property type="entry name" value="Preph/Arog_dehydrog"/>
</dbReference>
<evidence type="ECO:0000256" key="1">
    <source>
        <dbReference type="ARBA" id="ARBA00023002"/>
    </source>
</evidence>
<dbReference type="InterPro" id="IPR003099">
    <property type="entry name" value="Prephen_DH"/>
</dbReference>
<dbReference type="GO" id="GO:0070403">
    <property type="term" value="F:NAD+ binding"/>
    <property type="evidence" value="ECO:0007669"/>
    <property type="project" value="InterPro"/>
</dbReference>
<comment type="caution">
    <text evidence="3">The sequence shown here is derived from an EMBL/GenBank/DDBJ whole genome shotgun (WGS) entry which is preliminary data.</text>
</comment>
<gene>
    <name evidence="3" type="ORF">C0197_02600</name>
</gene>
<accession>A0A2N7PK67</accession>
<dbReference type="GO" id="GO:0004665">
    <property type="term" value="F:prephenate dehydrogenase (NADP+) activity"/>
    <property type="evidence" value="ECO:0007669"/>
    <property type="project" value="InterPro"/>
</dbReference>
<dbReference type="EMBL" id="PNIE01000036">
    <property type="protein sequence ID" value="PMP63398.1"/>
    <property type="molecule type" value="Genomic_DNA"/>
</dbReference>
<organism evidence="3 4">
    <name type="scientific">Caldimicrobium thiodismutans</name>
    <dbReference type="NCBI Taxonomy" id="1653476"/>
    <lineage>
        <taxon>Bacteria</taxon>
        <taxon>Pseudomonadati</taxon>
        <taxon>Thermodesulfobacteriota</taxon>
        <taxon>Thermodesulfobacteria</taxon>
        <taxon>Thermodesulfobacteriales</taxon>
        <taxon>Thermodesulfobacteriaceae</taxon>
        <taxon>Caldimicrobium</taxon>
    </lineage>
</organism>
<dbReference type="PROSITE" id="PS51176">
    <property type="entry name" value="PDH_ADH"/>
    <property type="match status" value="1"/>
</dbReference>
<evidence type="ECO:0000313" key="3">
    <source>
        <dbReference type="EMBL" id="PMP63398.1"/>
    </source>
</evidence>
<dbReference type="Pfam" id="PF20463">
    <property type="entry name" value="PDH_C"/>
    <property type="match status" value="1"/>
</dbReference>
<name>A0A2N7PK67_9BACT</name>
<dbReference type="GO" id="GO:0008977">
    <property type="term" value="F:prephenate dehydrogenase (NAD+) activity"/>
    <property type="evidence" value="ECO:0007669"/>
    <property type="project" value="InterPro"/>
</dbReference>
<feature type="domain" description="Prephenate/arogenate dehydrogenase" evidence="2">
    <location>
        <begin position="5"/>
        <end position="272"/>
    </location>
</feature>
<dbReference type="Gene3D" id="3.40.50.720">
    <property type="entry name" value="NAD(P)-binding Rossmann-like Domain"/>
    <property type="match status" value="1"/>
</dbReference>
<dbReference type="InterPro" id="IPR036291">
    <property type="entry name" value="NAD(P)-bd_dom_sf"/>
</dbReference>
<dbReference type="SUPFAM" id="SSF48179">
    <property type="entry name" value="6-phosphogluconate dehydrogenase C-terminal domain-like"/>
    <property type="match status" value="1"/>
</dbReference>
<dbReference type="PANTHER" id="PTHR21363:SF0">
    <property type="entry name" value="PREPHENATE DEHYDROGENASE [NADP(+)]"/>
    <property type="match status" value="1"/>
</dbReference>
<dbReference type="Pfam" id="PF02153">
    <property type="entry name" value="PDH_N"/>
    <property type="match status" value="1"/>
</dbReference>
<protein>
    <recommendedName>
        <fullName evidence="2">Prephenate/arogenate dehydrogenase domain-containing protein</fullName>
    </recommendedName>
</protein>
<dbReference type="PANTHER" id="PTHR21363">
    <property type="entry name" value="PREPHENATE DEHYDROGENASE"/>
    <property type="match status" value="1"/>
</dbReference>
<dbReference type="Gene3D" id="1.10.3660.10">
    <property type="entry name" value="6-phosphogluconate dehydrogenase C-terminal like domain"/>
    <property type="match status" value="1"/>
</dbReference>
<dbReference type="InterPro" id="IPR046826">
    <property type="entry name" value="PDH_N"/>
</dbReference>
<dbReference type="AlphaFoldDB" id="A0A2N7PK67"/>
<reference evidence="3 4" key="1">
    <citation type="submission" date="2018-01" db="EMBL/GenBank/DDBJ databases">
        <title>Metagenomic assembled genomes from two thermal pools in the Uzon Caldera, Kamchatka, Russia.</title>
        <authorList>
            <person name="Wilkins L."/>
            <person name="Ettinger C."/>
        </authorList>
    </citation>
    <scope>NUCLEOTIDE SEQUENCE [LARGE SCALE GENOMIC DNA]</scope>
    <source>
        <strain evidence="3">ZAV-15</strain>
    </source>
</reference>
<evidence type="ECO:0000259" key="2">
    <source>
        <dbReference type="PROSITE" id="PS51176"/>
    </source>
</evidence>
<dbReference type="Proteomes" id="UP000235731">
    <property type="component" value="Unassembled WGS sequence"/>
</dbReference>
<sequence>MEDNFSIGIIGGAGKMGNFFKNFFERKGYKVFISDKGVGLSLEDLMSRSKVIFLSLPMEVFPEVVKSMALFVKDDHWVMDICSLKLEPARVMKKYLKKGELLATHPLFGPFERDLRGKIVTLYPLRGKNCYHWFSNLLESEGLKVVKISPKKHDEIMGLVQVVNHFWLILLGNLIKNSGFSIKEILDLSTPSFFAQLKILMRLSFQDENLYARIQLENPYGKKFRNLFCRTCKNLAKTLNKMDDHSYEVFKKYFLSAKEVASQIEKLISSKIEKETKA</sequence>
<dbReference type="SUPFAM" id="SSF51735">
    <property type="entry name" value="NAD(P)-binding Rossmann-fold domains"/>
    <property type="match status" value="1"/>
</dbReference>
<evidence type="ECO:0000313" key="4">
    <source>
        <dbReference type="Proteomes" id="UP000235731"/>
    </source>
</evidence>